<dbReference type="Proteomes" id="UP000605733">
    <property type="component" value="Unassembled WGS sequence"/>
</dbReference>
<name>A0ABQ1WQR4_9FLAO</name>
<reference evidence="2" key="1">
    <citation type="journal article" date="2019" name="Int. J. Syst. Evol. Microbiol.">
        <title>The Global Catalogue of Microorganisms (GCM) 10K type strain sequencing project: providing services to taxonomists for standard genome sequencing and annotation.</title>
        <authorList>
            <consortium name="The Broad Institute Genomics Platform"/>
            <consortium name="The Broad Institute Genome Sequencing Center for Infectious Disease"/>
            <person name="Wu L."/>
            <person name="Ma J."/>
        </authorList>
    </citation>
    <scope>NUCLEOTIDE SEQUENCE [LARGE SCALE GENOMIC DNA]</scope>
    <source>
        <strain evidence="2">CGMCC 1.15422</strain>
    </source>
</reference>
<sequence>MAIVNKVRRTARVKGAGINFLKANSIYRVVLIIGFRNLLKMENSQERYKNIYEGIESQ</sequence>
<protein>
    <submittedName>
        <fullName evidence="1">Uncharacterized protein</fullName>
    </submittedName>
</protein>
<gene>
    <name evidence="1" type="ORF">GCM10011532_22050</name>
</gene>
<accession>A0ABQ1WQR4</accession>
<evidence type="ECO:0000313" key="2">
    <source>
        <dbReference type="Proteomes" id="UP000605733"/>
    </source>
</evidence>
<proteinExistence type="predicted"/>
<organism evidence="1 2">
    <name type="scientific">Christiangramia forsetii</name>
    <dbReference type="NCBI Taxonomy" id="411153"/>
    <lineage>
        <taxon>Bacteria</taxon>
        <taxon>Pseudomonadati</taxon>
        <taxon>Bacteroidota</taxon>
        <taxon>Flavobacteriia</taxon>
        <taxon>Flavobacteriales</taxon>
        <taxon>Flavobacteriaceae</taxon>
        <taxon>Christiangramia</taxon>
    </lineage>
</organism>
<comment type="caution">
    <text evidence="1">The sequence shown here is derived from an EMBL/GenBank/DDBJ whole genome shotgun (WGS) entry which is preliminary data.</text>
</comment>
<evidence type="ECO:0000313" key="1">
    <source>
        <dbReference type="EMBL" id="GGG37958.1"/>
    </source>
</evidence>
<dbReference type="EMBL" id="BMIX01000004">
    <property type="protein sequence ID" value="GGG37958.1"/>
    <property type="molecule type" value="Genomic_DNA"/>
</dbReference>
<keyword evidence="2" id="KW-1185">Reference proteome</keyword>